<feature type="binding site" evidence="5">
    <location>
        <position position="185"/>
    </location>
    <ligand>
        <name>dimethylallyl phosphate</name>
        <dbReference type="ChEBI" id="CHEBI:88052"/>
    </ligand>
</feature>
<dbReference type="HAMAP" id="MF_01984">
    <property type="entry name" value="ubiX_pad"/>
    <property type="match status" value="1"/>
</dbReference>
<feature type="binding site" evidence="5">
    <location>
        <begin position="24"/>
        <end position="26"/>
    </location>
    <ligand>
        <name>FMN</name>
        <dbReference type="ChEBI" id="CHEBI:58210"/>
    </ligand>
</feature>
<dbReference type="GO" id="GO:0016831">
    <property type="term" value="F:carboxy-lyase activity"/>
    <property type="evidence" value="ECO:0007669"/>
    <property type="project" value="TreeGrafter"/>
</dbReference>
<dbReference type="Proteomes" id="UP000247586">
    <property type="component" value="Chromosome"/>
</dbReference>
<feature type="binding site" evidence="5">
    <location>
        <position position="139"/>
    </location>
    <ligand>
        <name>FMN</name>
        <dbReference type="ChEBI" id="CHEBI:58210"/>
    </ligand>
</feature>
<dbReference type="EMBL" id="CP029287">
    <property type="protein sequence ID" value="AWR99547.1"/>
    <property type="molecule type" value="Genomic_DNA"/>
</dbReference>
<evidence type="ECO:0000256" key="4">
    <source>
        <dbReference type="ARBA" id="ARBA00022679"/>
    </source>
</evidence>
<feature type="binding site" evidence="5">
    <location>
        <begin position="104"/>
        <end position="107"/>
    </location>
    <ligand>
        <name>FMN</name>
        <dbReference type="ChEBI" id="CHEBI:58210"/>
    </ligand>
</feature>
<protein>
    <recommendedName>
        <fullName evidence="5">Flavin prenyltransferase UbiX</fullName>
        <ecNumber evidence="5">2.5.1.129</ecNumber>
    </recommendedName>
</protein>
<keyword evidence="2 5" id="KW-0285">Flavoprotein</keyword>
<dbReference type="GO" id="GO:0106141">
    <property type="term" value="F:flavin prenyltransferase activity"/>
    <property type="evidence" value="ECO:0007669"/>
    <property type="project" value="UniProtKB-EC"/>
</dbReference>
<dbReference type="InterPro" id="IPR004507">
    <property type="entry name" value="UbiX-like"/>
</dbReference>
<dbReference type="OrthoDB" id="9540at2157"/>
<organism evidence="7 8">
    <name type="scientific">Metallosphaera hakonensis JCM 8857 = DSM 7519</name>
    <dbReference type="NCBI Taxonomy" id="1293036"/>
    <lineage>
        <taxon>Archaea</taxon>
        <taxon>Thermoproteota</taxon>
        <taxon>Thermoprotei</taxon>
        <taxon>Sulfolobales</taxon>
        <taxon>Sulfolobaceae</taxon>
        <taxon>Metallosphaera</taxon>
    </lineage>
</organism>
<sequence>MDEGLAKETRTSKNKGEVIVGVSGASGVIYGISMVKTLLSLRYKPIVILTKGSLKVGKAEQGIDLVSTMKELTDEVYMENELDAPTSSSSSIVKTLGMAITPCSIRTLAQISSGISSNLLTRTAINMLRLRKRLVLVVRETPLGTIELENALKASRAGAIILPASPGFYIKPKTIEDLINFVVGKTLDALEIDHDVYKRWTK</sequence>
<evidence type="ECO:0000256" key="1">
    <source>
        <dbReference type="ARBA" id="ARBA00022602"/>
    </source>
</evidence>
<dbReference type="RefSeq" id="WP_054836072.1">
    <property type="nucleotide sequence ID" value="NZ_BBBA01000001.1"/>
</dbReference>
<keyword evidence="1 5" id="KW-0637">Prenyltransferase</keyword>
<comment type="catalytic activity">
    <reaction evidence="5">
        <text>dimethylallyl phosphate + FMNH2 = prenylated FMNH2 + phosphate</text>
        <dbReference type="Rhea" id="RHEA:37743"/>
        <dbReference type="ChEBI" id="CHEBI:43474"/>
        <dbReference type="ChEBI" id="CHEBI:57618"/>
        <dbReference type="ChEBI" id="CHEBI:87467"/>
        <dbReference type="ChEBI" id="CHEBI:88052"/>
        <dbReference type="EC" id="2.5.1.129"/>
    </reaction>
</comment>
<dbReference type="GeneID" id="36835164"/>
<evidence type="ECO:0000256" key="3">
    <source>
        <dbReference type="ARBA" id="ARBA00022643"/>
    </source>
</evidence>
<dbReference type="SUPFAM" id="SSF52507">
    <property type="entry name" value="Homo-oligomeric flavin-containing Cys decarboxylases, HFCD"/>
    <property type="match status" value="1"/>
</dbReference>
<dbReference type="KEGG" id="mhk:DFR87_07440"/>
<feature type="binding site" evidence="5">
    <location>
        <position position="50"/>
    </location>
    <ligand>
        <name>FMN</name>
        <dbReference type="ChEBI" id="CHEBI:58210"/>
    </ligand>
</feature>
<proteinExistence type="inferred from homology"/>
<dbReference type="EC" id="2.5.1.129" evidence="5"/>
<evidence type="ECO:0000313" key="8">
    <source>
        <dbReference type="Proteomes" id="UP000247586"/>
    </source>
</evidence>
<feature type="domain" description="Flavoprotein" evidence="6">
    <location>
        <begin position="17"/>
        <end position="190"/>
    </location>
</feature>
<evidence type="ECO:0000256" key="5">
    <source>
        <dbReference type="HAMAP-Rule" id="MF_01984"/>
    </source>
</evidence>
<dbReference type="PANTHER" id="PTHR43374">
    <property type="entry name" value="FLAVIN PRENYLTRANSFERASE"/>
    <property type="match status" value="1"/>
</dbReference>
<name>A0A2U9IUM2_9CREN</name>
<dbReference type="STRING" id="1293036.GCA_001315825_00251"/>
<reference evidence="7" key="1">
    <citation type="submission" date="2018-05" db="EMBL/GenBank/DDBJ databases">
        <title>Complete Genome Sequences of Extremely Thermoacidophilic, Metal-Mobilizing Type-Strain Members of the Archaeal Family Sulfolobaceae: Acidianus brierleyi DSM-1651T, Acidianus sulfidivorans DSM-18786T, Metallosphaera hakonensis DSM-7519T, and Metallosphaera prunae DSM-10039T.</title>
        <authorList>
            <person name="Counts J.A."/>
            <person name="Kelly R.M."/>
        </authorList>
    </citation>
    <scope>NUCLEOTIDE SEQUENCE [LARGE SCALE GENOMIC DNA]</scope>
    <source>
        <strain evidence="7">HO1-1</strain>
    </source>
</reference>
<keyword evidence="8" id="KW-1185">Reference proteome</keyword>
<dbReference type="AlphaFoldDB" id="A0A2U9IUM2"/>
<accession>A0A2U9IUM2</accession>
<evidence type="ECO:0000259" key="6">
    <source>
        <dbReference type="Pfam" id="PF02441"/>
    </source>
</evidence>
<keyword evidence="4 5" id="KW-0808">Transferase</keyword>
<evidence type="ECO:0000313" key="7">
    <source>
        <dbReference type="EMBL" id="AWR99547.1"/>
    </source>
</evidence>
<dbReference type="InterPro" id="IPR036551">
    <property type="entry name" value="Flavin_trans-like"/>
</dbReference>
<gene>
    <name evidence="5" type="primary">ubiX</name>
    <name evidence="7" type="ORF">DFR87_07440</name>
</gene>
<comment type="function">
    <text evidence="5">Flavin prenyltransferase that catalyzes the synthesis of the prenylated FMN cofactor (prenyl-FMN) for 4-hydroxy-3-polyprenylbenzoic acid decarboxylase UbiD. The prenyltransferase is metal-independent and links a dimethylallyl moiety from dimethylallyl monophosphate (DMAP) to the flavin N5 and C6 atoms of FMN.</text>
</comment>
<comment type="similarity">
    <text evidence="5">Belongs to the UbiX/PAD1 family.</text>
</comment>
<dbReference type="Pfam" id="PF02441">
    <property type="entry name" value="Flavoprotein"/>
    <property type="match status" value="1"/>
</dbReference>
<dbReference type="NCBIfam" id="TIGR00421">
    <property type="entry name" value="ubiX_pad"/>
    <property type="match status" value="1"/>
</dbReference>
<dbReference type="PANTHER" id="PTHR43374:SF1">
    <property type="entry name" value="FLAVIN PRENYLTRANSFERASE PAD1, MITOCHONDRIAL"/>
    <property type="match status" value="1"/>
</dbReference>
<keyword evidence="3 5" id="KW-0288">FMN</keyword>
<evidence type="ECO:0000256" key="2">
    <source>
        <dbReference type="ARBA" id="ARBA00022630"/>
    </source>
</evidence>
<dbReference type="Gene3D" id="3.40.50.1950">
    <property type="entry name" value="Flavin prenyltransferase-like"/>
    <property type="match status" value="1"/>
</dbReference>
<dbReference type="InterPro" id="IPR003382">
    <property type="entry name" value="Flavoprotein"/>
</dbReference>
<comment type="caution">
    <text evidence="5">Lacks conserved residue(s) required for the propagation of feature annotation.</text>
</comment>
<feature type="binding site" evidence="5">
    <location>
        <position position="169"/>
    </location>
    <ligand>
        <name>dimethylallyl phosphate</name>
        <dbReference type="ChEBI" id="CHEBI:88052"/>
    </ligand>
</feature>